<evidence type="ECO:0000313" key="7">
    <source>
        <dbReference type="Proteomes" id="UP001165378"/>
    </source>
</evidence>
<dbReference type="EMBL" id="JAKFHA010000013">
    <property type="protein sequence ID" value="MCF2529910.1"/>
    <property type="molecule type" value="Genomic_DNA"/>
</dbReference>
<gene>
    <name evidence="6" type="ORF">LZ495_22185</name>
</gene>
<organism evidence="6 7">
    <name type="scientific">Yinghuangia soli</name>
    <dbReference type="NCBI Taxonomy" id="2908204"/>
    <lineage>
        <taxon>Bacteria</taxon>
        <taxon>Bacillati</taxon>
        <taxon>Actinomycetota</taxon>
        <taxon>Actinomycetes</taxon>
        <taxon>Kitasatosporales</taxon>
        <taxon>Streptomycetaceae</taxon>
        <taxon>Yinghuangia</taxon>
    </lineage>
</organism>
<evidence type="ECO:0000313" key="6">
    <source>
        <dbReference type="EMBL" id="MCF2529910.1"/>
    </source>
</evidence>
<feature type="chain" id="PRO_5041260071" evidence="4">
    <location>
        <begin position="28"/>
        <end position="383"/>
    </location>
</feature>
<comment type="caution">
    <text evidence="6">The sequence shown here is derived from an EMBL/GenBank/DDBJ whole genome shotgun (WGS) entry which is preliminary data.</text>
</comment>
<evidence type="ECO:0000256" key="4">
    <source>
        <dbReference type="SAM" id="SignalP"/>
    </source>
</evidence>
<dbReference type="PROSITE" id="PS51257">
    <property type="entry name" value="PROKAR_LIPOPROTEIN"/>
    <property type="match status" value="1"/>
</dbReference>
<dbReference type="Gene3D" id="3.40.190.10">
    <property type="entry name" value="Periplasmic binding protein-like II"/>
    <property type="match status" value="2"/>
</dbReference>
<feature type="domain" description="SsuA/THI5-like" evidence="5">
    <location>
        <begin position="100"/>
        <end position="254"/>
    </location>
</feature>
<feature type="signal peptide" evidence="4">
    <location>
        <begin position="1"/>
        <end position="27"/>
    </location>
</feature>
<comment type="subcellular location">
    <subcellularLocation>
        <location evidence="1">Periplasm</location>
    </subcellularLocation>
</comment>
<evidence type="ECO:0000259" key="5">
    <source>
        <dbReference type="Pfam" id="PF09084"/>
    </source>
</evidence>
<evidence type="ECO:0000256" key="2">
    <source>
        <dbReference type="ARBA" id="ARBA00010742"/>
    </source>
</evidence>
<dbReference type="PANTHER" id="PTHR30024">
    <property type="entry name" value="ALIPHATIC SULFONATES-BINDING PROTEIN-RELATED"/>
    <property type="match status" value="1"/>
</dbReference>
<reference evidence="6" key="1">
    <citation type="submission" date="2022-01" db="EMBL/GenBank/DDBJ databases">
        <title>Genome-Based Taxonomic Classification of the Phylum Actinobacteria.</title>
        <authorList>
            <person name="Gao Y."/>
        </authorList>
    </citation>
    <scope>NUCLEOTIDE SEQUENCE</scope>
    <source>
        <strain evidence="6">KLBMP 8922</strain>
    </source>
</reference>
<dbReference type="InterPro" id="IPR015168">
    <property type="entry name" value="SsuA/THI5"/>
</dbReference>
<accession>A0AA41Q2S5</accession>
<comment type="similarity">
    <text evidence="2">Belongs to the bacterial solute-binding protein SsuA/TauA family.</text>
</comment>
<name>A0AA41Q2S5_9ACTN</name>
<keyword evidence="7" id="KW-1185">Reference proteome</keyword>
<dbReference type="GO" id="GO:0042597">
    <property type="term" value="C:periplasmic space"/>
    <property type="evidence" value="ECO:0007669"/>
    <property type="project" value="UniProtKB-SubCell"/>
</dbReference>
<dbReference type="Proteomes" id="UP001165378">
    <property type="component" value="Unassembled WGS sequence"/>
</dbReference>
<dbReference type="SUPFAM" id="SSF53850">
    <property type="entry name" value="Periplasmic binding protein-like II"/>
    <property type="match status" value="1"/>
</dbReference>
<evidence type="ECO:0000256" key="3">
    <source>
        <dbReference type="ARBA" id="ARBA00022729"/>
    </source>
</evidence>
<dbReference type="RefSeq" id="WP_235054538.1">
    <property type="nucleotide sequence ID" value="NZ_JAKFHA010000013.1"/>
</dbReference>
<proteinExistence type="inferred from homology"/>
<dbReference type="Pfam" id="PF09084">
    <property type="entry name" value="NMT1"/>
    <property type="match status" value="1"/>
</dbReference>
<keyword evidence="3 4" id="KW-0732">Signal</keyword>
<evidence type="ECO:0000256" key="1">
    <source>
        <dbReference type="ARBA" id="ARBA00004418"/>
    </source>
</evidence>
<sequence length="383" mass="40757">MARRRRAGMASVLLACTALLATSCVSSDDNAEGAKSAPSQTTPVQAVAGCEKGWTDPSDLSPTRAPARCAPNTPAAKPLAAKTKIVVTAGTLSAEYLGPLRLGIAKGEFAKENLDVELKQMPSTDAITLLAKGEIDALYSAPEAGMVNAAKQGFNVKWVFGNYSSDPKSKTGVWAKVKEGQTAEQVDLKGARFASLVGKTSIIMYPIERVLSKHNAKVTDVDFKQLDAQGVAQALENGGVEAAWLLDPVWKQFENKPGYVFLGGQPAGEPIGGMLYGPNLLEKNREVGTAFARALIRTVNTYFAGDYKADPAFTQELATVLGSKVELLSAVPSLVTDWEIRTGTTDKAQKMFIEGKVVEAPALTEDKLVDRSFYSEAVGHTGK</sequence>
<dbReference type="PANTHER" id="PTHR30024:SF47">
    <property type="entry name" value="TAURINE-BINDING PERIPLASMIC PROTEIN"/>
    <property type="match status" value="1"/>
</dbReference>
<dbReference type="AlphaFoldDB" id="A0AA41Q2S5"/>
<protein>
    <submittedName>
        <fullName evidence="6">ABC transporter substrate-binding protein</fullName>
    </submittedName>
</protein>